<feature type="transmembrane region" description="Helical" evidence="5">
    <location>
        <begin position="23"/>
        <end position="46"/>
    </location>
</feature>
<feature type="transmembrane region" description="Helical" evidence="5">
    <location>
        <begin position="392"/>
        <end position="414"/>
    </location>
</feature>
<evidence type="ECO:0000259" key="6">
    <source>
        <dbReference type="PROSITE" id="PS50850"/>
    </source>
</evidence>
<dbReference type="InterPro" id="IPR011701">
    <property type="entry name" value="MFS"/>
</dbReference>
<keyword evidence="3 5" id="KW-1133">Transmembrane helix</keyword>
<dbReference type="RefSeq" id="WP_326836478.1">
    <property type="nucleotide sequence ID" value="NZ_CP142149.1"/>
</dbReference>
<dbReference type="PANTHER" id="PTHR23508:SF10">
    <property type="entry name" value="CARBOXYLIC ACID TRANSPORTER PROTEIN HOMOLOG"/>
    <property type="match status" value="1"/>
</dbReference>
<protein>
    <submittedName>
        <fullName evidence="7">MFS transporter</fullName>
    </submittedName>
</protein>
<organism evidence="7 8">
    <name type="scientific">Amycolatopsis rhabdoformis</name>
    <dbReference type="NCBI Taxonomy" id="1448059"/>
    <lineage>
        <taxon>Bacteria</taxon>
        <taxon>Bacillati</taxon>
        <taxon>Actinomycetota</taxon>
        <taxon>Actinomycetes</taxon>
        <taxon>Pseudonocardiales</taxon>
        <taxon>Pseudonocardiaceae</taxon>
        <taxon>Amycolatopsis</taxon>
    </lineage>
</organism>
<feature type="transmembrane region" description="Helical" evidence="5">
    <location>
        <begin position="235"/>
        <end position="256"/>
    </location>
</feature>
<feature type="transmembrane region" description="Helical" evidence="5">
    <location>
        <begin position="304"/>
        <end position="320"/>
    </location>
</feature>
<dbReference type="Proteomes" id="UP001330812">
    <property type="component" value="Chromosome"/>
</dbReference>
<name>A0ABZ1IJE7_9PSEU</name>
<feature type="transmembrane region" description="Helical" evidence="5">
    <location>
        <begin position="88"/>
        <end position="115"/>
    </location>
</feature>
<evidence type="ECO:0000256" key="2">
    <source>
        <dbReference type="ARBA" id="ARBA00022692"/>
    </source>
</evidence>
<dbReference type="PANTHER" id="PTHR23508">
    <property type="entry name" value="CARBOXYLIC ACID TRANSPORTER PROTEIN HOMOLOG"/>
    <property type="match status" value="1"/>
</dbReference>
<gene>
    <name evidence="7" type="ORF">VSH64_16460</name>
</gene>
<feature type="transmembrane region" description="Helical" evidence="5">
    <location>
        <begin position="121"/>
        <end position="141"/>
    </location>
</feature>
<keyword evidence="8" id="KW-1185">Reference proteome</keyword>
<dbReference type="EMBL" id="CP142149">
    <property type="protein sequence ID" value="WSE33679.1"/>
    <property type="molecule type" value="Genomic_DNA"/>
</dbReference>
<dbReference type="PROSITE" id="PS50850">
    <property type="entry name" value="MFS"/>
    <property type="match status" value="1"/>
</dbReference>
<evidence type="ECO:0000256" key="3">
    <source>
        <dbReference type="ARBA" id="ARBA00022989"/>
    </source>
</evidence>
<proteinExistence type="predicted"/>
<sequence length="439" mass="44917">MSSAENLAETGPETAFAVRWSSLVLLFLAILTDGFDTAAFSFVVPVLGREWGRTPAEFTPALVATNVGVVVGYLVCSKLTARWGRRAVVWSAVAFFSVSVLTTALAGSVAVLTVIRFVTGVGLGAVLPAAVSLGATCVPVLRRGSAAIGVTLGISAGGTVSGLVGGAMIAHLGWQSVFWLPGVLSMGLAVLLWWKLVRPEAQVSQAQAPAASAETEAAQPVRDYSGVRSLLSRGLAGRTALLWGFSFLALGCGYIIQSWLPTLLVQAGYRAGQVSFGTAAFSFGALVAGVLLVIVTARWGIPRVIAILCGLGVVCLGVFASTSPSFSGALVLSVLIGIGTGAATKGQSAIAVLTYPENCHTAGVAWSAALGRVGSIAGPGLVGLLLSLHVSVSGILSVTTFLLAGAGVLVVPFIRLTRRSPRHQAIQAAPAEREQTPAE</sequence>
<dbReference type="Gene3D" id="1.20.1250.20">
    <property type="entry name" value="MFS general substrate transporter like domains"/>
    <property type="match status" value="2"/>
</dbReference>
<feature type="transmembrane region" description="Helical" evidence="5">
    <location>
        <begin position="276"/>
        <end position="297"/>
    </location>
</feature>
<reference evidence="7 8" key="1">
    <citation type="journal article" date="2015" name="Int. J. Syst. Evol. Microbiol.">
        <title>Amycolatopsis rhabdoformis sp. nov., an actinomycete isolated from a tropical forest soil.</title>
        <authorList>
            <person name="Souza W.R."/>
            <person name="Silva R.E."/>
            <person name="Goodfellow M."/>
            <person name="Busarakam K."/>
            <person name="Figueiro F.S."/>
            <person name="Ferreira D."/>
            <person name="Rodrigues-Filho E."/>
            <person name="Moraes L.A.B."/>
            <person name="Zucchi T.D."/>
        </authorList>
    </citation>
    <scope>NUCLEOTIDE SEQUENCE [LARGE SCALE GENOMIC DNA]</scope>
    <source>
        <strain evidence="7 8">NCIMB 14900</strain>
    </source>
</reference>
<feature type="transmembrane region" description="Helical" evidence="5">
    <location>
        <begin position="148"/>
        <end position="170"/>
    </location>
</feature>
<feature type="transmembrane region" description="Helical" evidence="5">
    <location>
        <begin position="364"/>
        <end position="386"/>
    </location>
</feature>
<evidence type="ECO:0000256" key="1">
    <source>
        <dbReference type="ARBA" id="ARBA00004651"/>
    </source>
</evidence>
<evidence type="ECO:0000256" key="5">
    <source>
        <dbReference type="SAM" id="Phobius"/>
    </source>
</evidence>
<dbReference type="Pfam" id="PF07690">
    <property type="entry name" value="MFS_1"/>
    <property type="match status" value="1"/>
</dbReference>
<keyword evidence="2 5" id="KW-0812">Transmembrane</keyword>
<dbReference type="InterPro" id="IPR036259">
    <property type="entry name" value="MFS_trans_sf"/>
</dbReference>
<comment type="subcellular location">
    <subcellularLocation>
        <location evidence="1">Cell membrane</location>
        <topology evidence="1">Multi-pass membrane protein</topology>
    </subcellularLocation>
</comment>
<dbReference type="InterPro" id="IPR020846">
    <property type="entry name" value="MFS_dom"/>
</dbReference>
<keyword evidence="4 5" id="KW-0472">Membrane</keyword>
<feature type="domain" description="Major facilitator superfamily (MFS) profile" evidence="6">
    <location>
        <begin position="22"/>
        <end position="422"/>
    </location>
</feature>
<feature type="transmembrane region" description="Helical" evidence="5">
    <location>
        <begin position="176"/>
        <end position="194"/>
    </location>
</feature>
<accession>A0ABZ1IJE7</accession>
<feature type="transmembrane region" description="Helical" evidence="5">
    <location>
        <begin position="326"/>
        <end position="343"/>
    </location>
</feature>
<feature type="transmembrane region" description="Helical" evidence="5">
    <location>
        <begin position="58"/>
        <end position="76"/>
    </location>
</feature>
<evidence type="ECO:0000313" key="8">
    <source>
        <dbReference type="Proteomes" id="UP001330812"/>
    </source>
</evidence>
<evidence type="ECO:0000256" key="4">
    <source>
        <dbReference type="ARBA" id="ARBA00023136"/>
    </source>
</evidence>
<evidence type="ECO:0000313" key="7">
    <source>
        <dbReference type="EMBL" id="WSE33679.1"/>
    </source>
</evidence>
<dbReference type="SUPFAM" id="SSF103473">
    <property type="entry name" value="MFS general substrate transporter"/>
    <property type="match status" value="1"/>
</dbReference>